<dbReference type="SUPFAM" id="SSF89392">
    <property type="entry name" value="Prokaryotic lipoproteins and lipoprotein localization factors"/>
    <property type="match status" value="1"/>
</dbReference>
<reference evidence="3 4" key="1">
    <citation type="journal article" date="2014" name="Nature">
        <title>Sequential evolution of bacterial morphology by co-option of a developmental regulator.</title>
        <authorList>
            <person name="Jiang C."/>
            <person name="Brown P.J."/>
            <person name="Ducret A."/>
            <person name="Brun Y.V."/>
        </authorList>
    </citation>
    <scope>NUCLEOTIDE SEQUENCE [LARGE SCALE GENOMIC DNA]</scope>
    <source>
        <strain evidence="3 4">DSM 16100</strain>
    </source>
</reference>
<evidence type="ECO:0000256" key="2">
    <source>
        <dbReference type="SAM" id="SignalP"/>
    </source>
</evidence>
<dbReference type="Pfam" id="PF03548">
    <property type="entry name" value="LolA"/>
    <property type="match status" value="1"/>
</dbReference>
<proteinExistence type="predicted"/>
<dbReference type="PANTHER" id="PTHR35869:SF1">
    <property type="entry name" value="OUTER-MEMBRANE LIPOPROTEIN CARRIER PROTEIN"/>
    <property type="match status" value="1"/>
</dbReference>
<keyword evidence="4" id="KW-1185">Reference proteome</keyword>
<dbReference type="EMBL" id="AWGB01000016">
    <property type="protein sequence ID" value="ESQ91639.1"/>
    <property type="molecule type" value="Genomic_DNA"/>
</dbReference>
<dbReference type="PATRIC" id="fig|1121022.4.peg.2001"/>
<organism evidence="3 4">
    <name type="scientific">Asticcacaulis benevestitus DSM 16100 = ATCC BAA-896</name>
    <dbReference type="NCBI Taxonomy" id="1121022"/>
    <lineage>
        <taxon>Bacteria</taxon>
        <taxon>Pseudomonadati</taxon>
        <taxon>Pseudomonadota</taxon>
        <taxon>Alphaproteobacteria</taxon>
        <taxon>Caulobacterales</taxon>
        <taxon>Caulobacteraceae</taxon>
        <taxon>Asticcacaulis</taxon>
    </lineage>
</organism>
<dbReference type="Proteomes" id="UP000017837">
    <property type="component" value="Unassembled WGS sequence"/>
</dbReference>
<feature type="chain" id="PRO_5004724265" description="Cell envelope biogenesis protein LolA" evidence="2">
    <location>
        <begin position="32"/>
        <end position="228"/>
    </location>
</feature>
<protein>
    <recommendedName>
        <fullName evidence="5">Cell envelope biogenesis protein LolA</fullName>
    </recommendedName>
</protein>
<comment type="caution">
    <text evidence="3">The sequence shown here is derived from an EMBL/GenBank/DDBJ whole genome shotgun (WGS) entry which is preliminary data.</text>
</comment>
<name>V4PW59_9CAUL</name>
<dbReference type="InterPro" id="IPR004564">
    <property type="entry name" value="OM_lipoprot_carrier_LolA-like"/>
</dbReference>
<sequence length="228" mass="25311">MGKAMNDLNKRTFLLGLATTGLALSATSGFAESGKNQFSGLITPPSFNPADKARIKKATDFLEGLRTGKGRFEQTDFKGRKTQGNWYIARPGKMRFEYDAPSSLLLVSDGRNVNMWDPRLQSFDRYPLNETPLSLFLAQHIRFDQGVVVTAVSSNATGFTLKARDRRKSAEGSVTLGFDQAPNGDVILREWTITDMQNRATTVRLATFARDSALKPDLFVLNKPQVKK</sequence>
<feature type="signal peptide" evidence="2">
    <location>
        <begin position="1"/>
        <end position="31"/>
    </location>
</feature>
<dbReference type="InterPro" id="IPR029046">
    <property type="entry name" value="LolA/LolB/LppX"/>
</dbReference>
<accession>V4PW59</accession>
<evidence type="ECO:0008006" key="5">
    <source>
        <dbReference type="Google" id="ProtNLM"/>
    </source>
</evidence>
<evidence type="ECO:0000256" key="1">
    <source>
        <dbReference type="ARBA" id="ARBA00022729"/>
    </source>
</evidence>
<dbReference type="CDD" id="cd16325">
    <property type="entry name" value="LolA"/>
    <property type="match status" value="1"/>
</dbReference>
<dbReference type="Gene3D" id="2.50.20.10">
    <property type="entry name" value="Lipoprotein localisation LolA/LolB/LppX"/>
    <property type="match status" value="1"/>
</dbReference>
<dbReference type="AlphaFoldDB" id="V4PW59"/>
<gene>
    <name evidence="3" type="ORF">ABENE_09900</name>
</gene>
<dbReference type="eggNOG" id="COG2834">
    <property type="taxonomic scope" value="Bacteria"/>
</dbReference>
<evidence type="ECO:0000313" key="4">
    <source>
        <dbReference type="Proteomes" id="UP000017837"/>
    </source>
</evidence>
<keyword evidence="1 2" id="KW-0732">Signal</keyword>
<dbReference type="STRING" id="1121022.GCA_000376105_01055"/>
<dbReference type="PANTHER" id="PTHR35869">
    <property type="entry name" value="OUTER-MEMBRANE LIPOPROTEIN CARRIER PROTEIN"/>
    <property type="match status" value="1"/>
</dbReference>
<evidence type="ECO:0000313" key="3">
    <source>
        <dbReference type="EMBL" id="ESQ91639.1"/>
    </source>
</evidence>